<evidence type="ECO:0000313" key="2">
    <source>
        <dbReference type="EMBL" id="RPD64557.1"/>
    </source>
</evidence>
<organism evidence="2 3">
    <name type="scientific">Lentinus tigrinus ALCF2SS1-6</name>
    <dbReference type="NCBI Taxonomy" id="1328759"/>
    <lineage>
        <taxon>Eukaryota</taxon>
        <taxon>Fungi</taxon>
        <taxon>Dikarya</taxon>
        <taxon>Basidiomycota</taxon>
        <taxon>Agaricomycotina</taxon>
        <taxon>Agaricomycetes</taxon>
        <taxon>Polyporales</taxon>
        <taxon>Polyporaceae</taxon>
        <taxon>Lentinus</taxon>
    </lineage>
</organism>
<dbReference type="EMBL" id="ML122253">
    <property type="protein sequence ID" value="RPD64557.1"/>
    <property type="molecule type" value="Genomic_DNA"/>
</dbReference>
<feature type="compositionally biased region" description="Polar residues" evidence="1">
    <location>
        <begin position="388"/>
        <end position="401"/>
    </location>
</feature>
<gene>
    <name evidence="2" type="ORF">L227DRAFT_607221</name>
</gene>
<keyword evidence="3" id="KW-1185">Reference proteome</keyword>
<dbReference type="InterPro" id="IPR011009">
    <property type="entry name" value="Kinase-like_dom_sf"/>
</dbReference>
<name>A0A5C2SN32_9APHY</name>
<dbReference type="Gene3D" id="1.10.510.10">
    <property type="entry name" value="Transferase(Phosphotransferase) domain 1"/>
    <property type="match status" value="1"/>
</dbReference>
<evidence type="ECO:0000313" key="3">
    <source>
        <dbReference type="Proteomes" id="UP000313359"/>
    </source>
</evidence>
<proteinExistence type="predicted"/>
<feature type="region of interest" description="Disordered" evidence="1">
    <location>
        <begin position="388"/>
        <end position="433"/>
    </location>
</feature>
<dbReference type="SUPFAM" id="SSF56112">
    <property type="entry name" value="Protein kinase-like (PK-like)"/>
    <property type="match status" value="1"/>
</dbReference>
<accession>A0A5C2SN32</accession>
<dbReference type="AlphaFoldDB" id="A0A5C2SN32"/>
<evidence type="ECO:0000256" key="1">
    <source>
        <dbReference type="SAM" id="MobiDB-lite"/>
    </source>
</evidence>
<feature type="compositionally biased region" description="Polar residues" evidence="1">
    <location>
        <begin position="421"/>
        <end position="432"/>
    </location>
</feature>
<dbReference type="OrthoDB" id="2994997at2759"/>
<dbReference type="Proteomes" id="UP000313359">
    <property type="component" value="Unassembled WGS sequence"/>
</dbReference>
<sequence length="689" mass="76281">MRTAVSDRLVHRVFGDTVPPTLAARILLFLLFHGVVTVVDKDDERKTIVEHEWPSLCSAAALGVSTRNHPADFPSGMAEGIVKLNTRYEWSWQNDLRTDSAADAANFLNVVGFMAYIFARAVDPRFRDVLAPKMRFAVPTQPAQPFPLSANEELKEKCPRPGMFALPTAAFPAVYPDTDTDHHHVQDLRDCLSPLRRTQDLFPDVLKYAGKLDAASPELLDSGFCPNASDLQGLRTELEALFATLRSELRPDTSLPPSEAHDLLAGERQDISYACWPGVLITGAYVPKDIGAAIDEAILSMQQQRAAQPFLRYTLGLAFTEKSISFLRGDPVGIELQVLETCTAVGVLEAVSLALGLIVADDQHLGLHPAFEFGAAIRTSGLSDNKVQAATSTQRASSQHVVQPEDMASTASLEEERSKDQAPSGNEPSCTPRSYRFREATFFTVPLGNPSGGPQIKQRYYLDYLVYGSSSVTGRQTRVWCAYKEASGDDPNICDEHRQLVSKDDRVYVGPYALKMSHADVATEAYKLDIVGRIKRRADEDGAKYLLLPDFVSYGERIRVSREQSDRGVDVTEYQETISVSLFKRTLGQYVHVGEVVRAIIDMFRAIEWLASIGIVHRDISDGNILLARETPSLFTDPQTRTCRLLLGDRDEIVTAQTLKIVRRCAPARSEGVFGLLHDFDMAGRCETR</sequence>
<reference evidence="2" key="1">
    <citation type="journal article" date="2018" name="Genome Biol. Evol.">
        <title>Genomics and development of Lentinus tigrinus, a white-rot wood-decaying mushroom with dimorphic fruiting bodies.</title>
        <authorList>
            <person name="Wu B."/>
            <person name="Xu Z."/>
            <person name="Knudson A."/>
            <person name="Carlson A."/>
            <person name="Chen N."/>
            <person name="Kovaka S."/>
            <person name="LaButti K."/>
            <person name="Lipzen A."/>
            <person name="Pennachio C."/>
            <person name="Riley R."/>
            <person name="Schakwitz W."/>
            <person name="Umezawa K."/>
            <person name="Ohm R.A."/>
            <person name="Grigoriev I.V."/>
            <person name="Nagy L.G."/>
            <person name="Gibbons J."/>
            <person name="Hibbett D."/>
        </authorList>
    </citation>
    <scope>NUCLEOTIDE SEQUENCE [LARGE SCALE GENOMIC DNA]</scope>
    <source>
        <strain evidence="2">ALCF2SS1-6</strain>
    </source>
</reference>
<protein>
    <submittedName>
        <fullName evidence="2">Uncharacterized protein</fullName>
    </submittedName>
</protein>